<evidence type="ECO:0000313" key="5">
    <source>
        <dbReference type="Proteomes" id="UP000030748"/>
    </source>
</evidence>
<proteinExistence type="inferred from homology"/>
<dbReference type="InterPro" id="IPR036354">
    <property type="entry name" value="Prot_inh_pot1_sf"/>
</dbReference>
<dbReference type="GO" id="GO:0004867">
    <property type="term" value="F:serine-type endopeptidase inhibitor activity"/>
    <property type="evidence" value="ECO:0007669"/>
    <property type="project" value="UniProtKB-KW"/>
</dbReference>
<keyword evidence="2" id="KW-0646">Protease inhibitor</keyword>
<accession>A0A022QA99</accession>
<protein>
    <submittedName>
        <fullName evidence="4">Uncharacterized protein</fullName>
    </submittedName>
</protein>
<dbReference type="InterPro" id="IPR000864">
    <property type="entry name" value="Prot_inh_pot1"/>
</dbReference>
<evidence type="ECO:0000313" key="4">
    <source>
        <dbReference type="EMBL" id="EYU25612.1"/>
    </source>
</evidence>
<dbReference type="GO" id="GO:0009611">
    <property type="term" value="P:response to wounding"/>
    <property type="evidence" value="ECO:0007669"/>
    <property type="project" value="InterPro"/>
</dbReference>
<name>A0A022QA99_ERYGU</name>
<dbReference type="AlphaFoldDB" id="A0A022QA99"/>
<dbReference type="SUPFAM" id="SSF54654">
    <property type="entry name" value="CI-2 family of serine protease inhibitors"/>
    <property type="match status" value="1"/>
</dbReference>
<feature type="non-terminal residue" evidence="4">
    <location>
        <position position="1"/>
    </location>
</feature>
<evidence type="ECO:0000256" key="3">
    <source>
        <dbReference type="ARBA" id="ARBA00022900"/>
    </source>
</evidence>
<dbReference type="EMBL" id="KI631979">
    <property type="protein sequence ID" value="EYU25612.1"/>
    <property type="molecule type" value="Genomic_DNA"/>
</dbReference>
<dbReference type="PANTHER" id="PTHR33091:SF50">
    <property type="entry name" value="OS06G0319900 PROTEIN"/>
    <property type="match status" value="1"/>
</dbReference>
<evidence type="ECO:0000256" key="1">
    <source>
        <dbReference type="ARBA" id="ARBA00008210"/>
    </source>
</evidence>
<dbReference type="Proteomes" id="UP000030748">
    <property type="component" value="Unassembled WGS sequence"/>
</dbReference>
<dbReference type="PANTHER" id="PTHR33091">
    <property type="entry name" value="PROTEIN, PUTATIVE, EXPRESSED-RELATED"/>
    <property type="match status" value="1"/>
</dbReference>
<organism evidence="4 5">
    <name type="scientific">Erythranthe guttata</name>
    <name type="common">Yellow monkey flower</name>
    <name type="synonym">Mimulus guttatus</name>
    <dbReference type="NCBI Taxonomy" id="4155"/>
    <lineage>
        <taxon>Eukaryota</taxon>
        <taxon>Viridiplantae</taxon>
        <taxon>Streptophyta</taxon>
        <taxon>Embryophyta</taxon>
        <taxon>Tracheophyta</taxon>
        <taxon>Spermatophyta</taxon>
        <taxon>Magnoliopsida</taxon>
        <taxon>eudicotyledons</taxon>
        <taxon>Gunneridae</taxon>
        <taxon>Pentapetalae</taxon>
        <taxon>asterids</taxon>
        <taxon>lamiids</taxon>
        <taxon>Lamiales</taxon>
        <taxon>Phrymaceae</taxon>
        <taxon>Erythranthe</taxon>
    </lineage>
</organism>
<gene>
    <name evidence="4" type="ORF">MIMGU_mgv1a021253mg</name>
</gene>
<dbReference type="Gene3D" id="3.30.10.10">
    <property type="entry name" value="Trypsin Inhibitor V, subunit A"/>
    <property type="match status" value="1"/>
</dbReference>
<keyword evidence="3" id="KW-0722">Serine protease inhibitor</keyword>
<keyword evidence="5" id="KW-1185">Reference proteome</keyword>
<dbReference type="Pfam" id="PF00280">
    <property type="entry name" value="potato_inhibit"/>
    <property type="match status" value="1"/>
</dbReference>
<sequence>VNYKMRWPELVGLPAPVCAATIKEDNPFVTSIINLVPSDEGVNPNYCCNRVYLFLDQNDVCIAVPKVG</sequence>
<comment type="similarity">
    <text evidence="1">Belongs to the protease inhibitor I13 (potato type I serine protease inhibitor) family.</text>
</comment>
<reference evidence="4 5" key="1">
    <citation type="journal article" date="2013" name="Proc. Natl. Acad. Sci. U.S.A.">
        <title>Fine-scale variation in meiotic recombination in Mimulus inferred from population shotgun sequencing.</title>
        <authorList>
            <person name="Hellsten U."/>
            <person name="Wright K.M."/>
            <person name="Jenkins J."/>
            <person name="Shu S."/>
            <person name="Yuan Y."/>
            <person name="Wessler S.R."/>
            <person name="Schmutz J."/>
            <person name="Willis J.H."/>
            <person name="Rokhsar D.S."/>
        </authorList>
    </citation>
    <scope>NUCLEOTIDE SEQUENCE [LARGE SCALE GENOMIC DNA]</scope>
    <source>
        <strain evidence="5">cv. DUN x IM62</strain>
    </source>
</reference>
<evidence type="ECO:0000256" key="2">
    <source>
        <dbReference type="ARBA" id="ARBA00022690"/>
    </source>
</evidence>